<reference evidence="2" key="1">
    <citation type="submission" date="2021-02" db="EMBL/GenBank/DDBJ databases">
        <authorList>
            <person name="Dougan E. K."/>
            <person name="Rhodes N."/>
            <person name="Thang M."/>
            <person name="Chan C."/>
        </authorList>
    </citation>
    <scope>NUCLEOTIDE SEQUENCE</scope>
</reference>
<proteinExistence type="predicted"/>
<gene>
    <name evidence="2" type="ORF">SNAT2548_LOCUS29358</name>
</gene>
<dbReference type="EMBL" id="CAJNDS010002555">
    <property type="protein sequence ID" value="CAE7524524.1"/>
    <property type="molecule type" value="Genomic_DNA"/>
</dbReference>
<name>A0A812TJX6_9DINO</name>
<sequence>MPADPSLLHEDDPSAPRCSGRGAWRDCTMHAFTGSAWSDEWSQFVCNKCGVRGGPVEAARYLDRTEVDADWCLSEFTREGRSFSQLKLQGVGPLRAEPSRHWLNRETWSKPALETEPPEGFWDAMALQVEMEQGVYQMTLAERRGLHKFLMWMDPDTRKLYRHYPVVDPPKKRKQPGDDAVELPSSSTSRRAG</sequence>
<dbReference type="AlphaFoldDB" id="A0A812TJX6"/>
<evidence type="ECO:0000256" key="1">
    <source>
        <dbReference type="SAM" id="MobiDB-lite"/>
    </source>
</evidence>
<organism evidence="2 3">
    <name type="scientific">Symbiodinium natans</name>
    <dbReference type="NCBI Taxonomy" id="878477"/>
    <lineage>
        <taxon>Eukaryota</taxon>
        <taxon>Sar</taxon>
        <taxon>Alveolata</taxon>
        <taxon>Dinophyceae</taxon>
        <taxon>Suessiales</taxon>
        <taxon>Symbiodiniaceae</taxon>
        <taxon>Symbiodinium</taxon>
    </lineage>
</organism>
<protein>
    <submittedName>
        <fullName evidence="2">Uncharacterized protein</fullName>
    </submittedName>
</protein>
<evidence type="ECO:0000313" key="2">
    <source>
        <dbReference type="EMBL" id="CAE7524524.1"/>
    </source>
</evidence>
<dbReference type="Proteomes" id="UP000604046">
    <property type="component" value="Unassembled WGS sequence"/>
</dbReference>
<feature type="region of interest" description="Disordered" evidence="1">
    <location>
        <begin position="166"/>
        <end position="193"/>
    </location>
</feature>
<feature type="compositionally biased region" description="Polar residues" evidence="1">
    <location>
        <begin position="184"/>
        <end position="193"/>
    </location>
</feature>
<keyword evidence="3" id="KW-1185">Reference proteome</keyword>
<evidence type="ECO:0000313" key="3">
    <source>
        <dbReference type="Proteomes" id="UP000604046"/>
    </source>
</evidence>
<comment type="caution">
    <text evidence="2">The sequence shown here is derived from an EMBL/GenBank/DDBJ whole genome shotgun (WGS) entry which is preliminary data.</text>
</comment>
<accession>A0A812TJX6</accession>